<sequence length="762" mass="86517">MCDLKRTLDATGHCVLEMPSGTGKTISLLSLIVSYQQFYPTKRKLIYCSRTVPEIEKALSELKRLMAYRISQAETPEQRVKEEAYTGIGLTSRKNLCLHPEVSKEKKGKVVDARCRDLTSAQAVEKGRNDPGNYPLCAWHEGLNDMEEGALVPAGIYTLADISNMGRERTTCPYFTIRRMMPFVDVIIYSFHYLLDPKVAEQVSKELSKDSIVVFDEAHNIDNVCIESLSIDLTRPMLEAATRSVTKLGEKIDEIKATDADRLQEEYERLVEGLQETENNRAEDVVMANPVLPDDLLKEAVPGNIRKAEHFIAFLKRLVEYLKTRMRVLHVVAETPLSFLQHLKDITYIERRPLRFCAERLQSLIRTLELTQIDEYSSLQKVANFATLVSTYEKGFLLILEPFEGENTTVPNPIFHFTCLDPSLAIKPVFERFSSVVITSGTISPLDMYPKMLQFTPVVQETYPMTLTRNCFLPLVITRGSDQVAISSRFEVRNDPSVVRNFGSILIEYCKIVPDGVVAFFPSYLYMESIVAAWHDMGILSEVWKNKLIFVETPDANETSACDNGRGAVLLSVARGKVSEGIDFDHNYGRAVIMFGIPYQYTESRILKARLEYLRDAYRIRESEFLGFDAMRNAAQCVGRVLRGKTDWGLMIFADKRFARADKRSKLPRWINQYITESASNLSTDMALVQSKLFMRTISQSHDIEQTGVSLWTKEDIEAHQAKIRAMGPADVEMNEDKDEDEDEYEGGISDDVLANVELDDV</sequence>
<dbReference type="SUPFAM" id="SSF52540">
    <property type="entry name" value="P-loop containing nucleoside triphosphate hydrolases"/>
    <property type="match status" value="1"/>
</dbReference>
<evidence type="ECO:0000256" key="20">
    <source>
        <dbReference type="ARBA" id="ARBA00048954"/>
    </source>
</evidence>
<reference evidence="24" key="1">
    <citation type="submission" date="2021-01" db="EMBL/GenBank/DDBJ databases">
        <authorList>
            <person name="Kaushik A."/>
        </authorList>
    </citation>
    <scope>NUCLEOTIDE SEQUENCE</scope>
    <source>
        <strain evidence="24">AG1-1B</strain>
    </source>
</reference>
<keyword evidence="4" id="KW-0004">4Fe-4S</keyword>
<evidence type="ECO:0000256" key="10">
    <source>
        <dbReference type="ARBA" id="ARBA00022840"/>
    </source>
</evidence>
<dbReference type="InterPro" id="IPR010643">
    <property type="entry name" value="HBB"/>
</dbReference>
<proteinExistence type="inferred from homology"/>
<keyword evidence="6" id="KW-0547">Nucleotide-binding</keyword>
<dbReference type="GO" id="GO:0006289">
    <property type="term" value="P:nucleotide-excision repair"/>
    <property type="evidence" value="ECO:0007669"/>
    <property type="project" value="InterPro"/>
</dbReference>
<dbReference type="FunFam" id="1.10.275.40:FF:000001">
    <property type="entry name" value="DNA repair helicase (Rad3)"/>
    <property type="match status" value="1"/>
</dbReference>
<evidence type="ECO:0000256" key="18">
    <source>
        <dbReference type="ARBA" id="ARBA00023242"/>
    </source>
</evidence>
<dbReference type="InterPro" id="IPR001945">
    <property type="entry name" value="RAD3/XPD"/>
</dbReference>
<evidence type="ECO:0000256" key="6">
    <source>
        <dbReference type="ARBA" id="ARBA00022741"/>
    </source>
</evidence>
<evidence type="ECO:0000256" key="14">
    <source>
        <dbReference type="ARBA" id="ARBA00023125"/>
    </source>
</evidence>
<dbReference type="SMART" id="SM00488">
    <property type="entry name" value="DEXDc2"/>
    <property type="match status" value="1"/>
</dbReference>
<comment type="similarity">
    <text evidence="3">Belongs to the helicase family. RAD3/XPD subfamily.</text>
</comment>
<dbReference type="Proteomes" id="UP000663826">
    <property type="component" value="Unassembled WGS sequence"/>
</dbReference>
<evidence type="ECO:0000256" key="22">
    <source>
        <dbReference type="SAM" id="MobiDB-lite"/>
    </source>
</evidence>
<evidence type="ECO:0000256" key="15">
    <source>
        <dbReference type="ARBA" id="ARBA00023163"/>
    </source>
</evidence>
<feature type="compositionally biased region" description="Acidic residues" evidence="22">
    <location>
        <begin position="733"/>
        <end position="746"/>
    </location>
</feature>
<keyword evidence="16" id="KW-0234">DNA repair</keyword>
<comment type="cofactor">
    <cofactor evidence="1">
        <name>[4Fe-4S] cluster</name>
        <dbReference type="ChEBI" id="CHEBI:49883"/>
    </cofactor>
</comment>
<evidence type="ECO:0000256" key="4">
    <source>
        <dbReference type="ARBA" id="ARBA00022485"/>
    </source>
</evidence>
<dbReference type="GO" id="GO:0000112">
    <property type="term" value="C:nucleotide-excision repair factor 3 complex"/>
    <property type="evidence" value="ECO:0007669"/>
    <property type="project" value="UniProtKB-ARBA"/>
</dbReference>
<evidence type="ECO:0000256" key="1">
    <source>
        <dbReference type="ARBA" id="ARBA00001966"/>
    </source>
</evidence>
<dbReference type="Pfam" id="PF06733">
    <property type="entry name" value="DEAD_2"/>
    <property type="match status" value="1"/>
</dbReference>
<keyword evidence="17" id="KW-0413">Isomerase</keyword>
<keyword evidence="18" id="KW-0539">Nucleus</keyword>
<dbReference type="AlphaFoldDB" id="A0A8H3AE22"/>
<comment type="catalytic activity">
    <reaction evidence="20">
        <text>ATP + H2O = ADP + phosphate + H(+)</text>
        <dbReference type="Rhea" id="RHEA:13065"/>
        <dbReference type="ChEBI" id="CHEBI:15377"/>
        <dbReference type="ChEBI" id="CHEBI:15378"/>
        <dbReference type="ChEBI" id="CHEBI:30616"/>
        <dbReference type="ChEBI" id="CHEBI:43474"/>
        <dbReference type="ChEBI" id="CHEBI:456216"/>
        <dbReference type="EC" id="5.6.2.3"/>
    </reaction>
</comment>
<evidence type="ECO:0000259" key="23">
    <source>
        <dbReference type="PROSITE" id="PS51193"/>
    </source>
</evidence>
<dbReference type="GO" id="GO:0046872">
    <property type="term" value="F:metal ion binding"/>
    <property type="evidence" value="ECO:0007669"/>
    <property type="project" value="UniProtKB-KW"/>
</dbReference>
<dbReference type="Pfam" id="PF06777">
    <property type="entry name" value="HBB"/>
    <property type="match status" value="1"/>
</dbReference>
<dbReference type="GO" id="GO:0005524">
    <property type="term" value="F:ATP binding"/>
    <property type="evidence" value="ECO:0007669"/>
    <property type="project" value="UniProtKB-KW"/>
</dbReference>
<dbReference type="GO" id="GO:0003684">
    <property type="term" value="F:damaged DNA binding"/>
    <property type="evidence" value="ECO:0007669"/>
    <property type="project" value="TreeGrafter"/>
</dbReference>
<evidence type="ECO:0000256" key="2">
    <source>
        <dbReference type="ARBA" id="ARBA00004123"/>
    </source>
</evidence>
<feature type="domain" description="Helicase ATP-binding" evidence="23">
    <location>
        <begin position="1"/>
        <end position="267"/>
    </location>
</feature>
<keyword evidence="21" id="KW-0175">Coiled coil</keyword>
<dbReference type="InterPro" id="IPR006555">
    <property type="entry name" value="ATP-dep_Helicase_C"/>
</dbReference>
<evidence type="ECO:0000256" key="17">
    <source>
        <dbReference type="ARBA" id="ARBA00023235"/>
    </source>
</evidence>
<evidence type="ECO:0000256" key="13">
    <source>
        <dbReference type="ARBA" id="ARBA00023015"/>
    </source>
</evidence>
<dbReference type="GO" id="GO:0006366">
    <property type="term" value="P:transcription by RNA polymerase II"/>
    <property type="evidence" value="ECO:0007669"/>
    <property type="project" value="TreeGrafter"/>
</dbReference>
<evidence type="ECO:0000313" key="25">
    <source>
        <dbReference type="Proteomes" id="UP000663826"/>
    </source>
</evidence>
<dbReference type="PROSITE" id="PS00690">
    <property type="entry name" value="DEAH_ATP_HELICASE"/>
    <property type="match status" value="1"/>
</dbReference>
<dbReference type="NCBIfam" id="TIGR00604">
    <property type="entry name" value="rad3"/>
    <property type="match status" value="1"/>
</dbReference>
<evidence type="ECO:0000256" key="9">
    <source>
        <dbReference type="ARBA" id="ARBA00022806"/>
    </source>
</evidence>
<keyword evidence="10" id="KW-0067">ATP-binding</keyword>
<gene>
    <name evidence="24" type="ORF">RDB_LOCUS48742</name>
</gene>
<evidence type="ECO:0000256" key="8">
    <source>
        <dbReference type="ARBA" id="ARBA00022801"/>
    </source>
</evidence>
<dbReference type="GO" id="GO:0043139">
    <property type="term" value="F:5'-3' DNA helicase activity"/>
    <property type="evidence" value="ECO:0007669"/>
    <property type="project" value="UniProtKB-EC"/>
</dbReference>
<dbReference type="PRINTS" id="PR00852">
    <property type="entry name" value="XRODRMPGMNTD"/>
</dbReference>
<evidence type="ECO:0000256" key="12">
    <source>
        <dbReference type="ARBA" id="ARBA00023014"/>
    </source>
</evidence>
<dbReference type="Pfam" id="PF13307">
    <property type="entry name" value="Helicase_C_2"/>
    <property type="match status" value="1"/>
</dbReference>
<dbReference type="EMBL" id="CAJMWQ010000978">
    <property type="protein sequence ID" value="CAE6421104.1"/>
    <property type="molecule type" value="Genomic_DNA"/>
</dbReference>
<dbReference type="InterPro" id="IPR042493">
    <property type="entry name" value="XPD_DNA_FeS"/>
</dbReference>
<dbReference type="FunFam" id="3.40.50.300:FF:000135">
    <property type="entry name" value="DNA repair helicase RAD3, putative"/>
    <property type="match status" value="1"/>
</dbReference>
<comment type="subcellular location">
    <subcellularLocation>
        <location evidence="2">Nucleus</location>
    </subcellularLocation>
</comment>
<dbReference type="InterPro" id="IPR014013">
    <property type="entry name" value="Helic_SF1/SF2_ATP-bd_DinG/Rad3"/>
</dbReference>
<dbReference type="EC" id="5.6.2.3" evidence="19"/>
<dbReference type="InterPro" id="IPR013020">
    <property type="entry name" value="Rad3/Chl1-like"/>
</dbReference>
<feature type="region of interest" description="Disordered" evidence="22">
    <location>
        <begin position="728"/>
        <end position="749"/>
    </location>
</feature>
<accession>A0A8H3AE22</accession>
<dbReference type="PROSITE" id="PS51193">
    <property type="entry name" value="HELICASE_ATP_BIND_2"/>
    <property type="match status" value="1"/>
</dbReference>
<evidence type="ECO:0000313" key="24">
    <source>
        <dbReference type="EMBL" id="CAE6421104.1"/>
    </source>
</evidence>
<dbReference type="Gene3D" id="1.10.275.40">
    <property type="match status" value="1"/>
</dbReference>
<keyword evidence="8" id="KW-0378">Hydrolase</keyword>
<evidence type="ECO:0000256" key="19">
    <source>
        <dbReference type="ARBA" id="ARBA00044969"/>
    </source>
</evidence>
<keyword evidence="14" id="KW-0238">DNA-binding</keyword>
<dbReference type="Gene3D" id="1.10.30.20">
    <property type="entry name" value="Bacterial XPD DNA helicase, FeS cluster domain"/>
    <property type="match status" value="1"/>
</dbReference>
<evidence type="ECO:0000256" key="7">
    <source>
        <dbReference type="ARBA" id="ARBA00022763"/>
    </source>
</evidence>
<evidence type="ECO:0000256" key="21">
    <source>
        <dbReference type="SAM" id="Coils"/>
    </source>
</evidence>
<dbReference type="InterPro" id="IPR006554">
    <property type="entry name" value="Helicase-like_DEXD_c2"/>
</dbReference>
<keyword evidence="7" id="KW-0227">DNA damage</keyword>
<comment type="caution">
    <text evidence="24">The sequence shown here is derived from an EMBL/GenBank/DDBJ whole genome shotgun (WGS) entry which is preliminary data.</text>
</comment>
<keyword evidence="12" id="KW-0411">Iron-sulfur</keyword>
<dbReference type="GO" id="GO:0016818">
    <property type="term" value="F:hydrolase activity, acting on acid anhydrides, in phosphorus-containing anhydrides"/>
    <property type="evidence" value="ECO:0007669"/>
    <property type="project" value="InterPro"/>
</dbReference>
<name>A0A8H3AE22_9AGAM</name>
<dbReference type="FunFam" id="3.40.50.300:FF:000128">
    <property type="entry name" value="Putative DNA repair helicase RAD3"/>
    <property type="match status" value="1"/>
</dbReference>
<keyword evidence="15" id="KW-0804">Transcription</keyword>
<dbReference type="InterPro" id="IPR002464">
    <property type="entry name" value="DNA/RNA_helicase_DEAH_CS"/>
</dbReference>
<dbReference type="PANTHER" id="PTHR11472:SF1">
    <property type="entry name" value="GENERAL TRANSCRIPTION AND DNA REPAIR FACTOR IIH HELICASE SUBUNIT XPD"/>
    <property type="match status" value="1"/>
</dbReference>
<dbReference type="FunFam" id="1.10.30.20:FF:000001">
    <property type="entry name" value="DNA repair helicase rad15"/>
    <property type="match status" value="1"/>
</dbReference>
<dbReference type="Gene3D" id="3.40.50.300">
    <property type="entry name" value="P-loop containing nucleotide triphosphate hydrolases"/>
    <property type="match status" value="2"/>
</dbReference>
<protein>
    <recommendedName>
        <fullName evidence="19">DNA 5'-3' helicase</fullName>
        <ecNumber evidence="19">5.6.2.3</ecNumber>
    </recommendedName>
</protein>
<dbReference type="GO" id="GO:0051539">
    <property type="term" value="F:4 iron, 4 sulfur cluster binding"/>
    <property type="evidence" value="ECO:0007669"/>
    <property type="project" value="UniProtKB-KW"/>
</dbReference>
<dbReference type="InterPro" id="IPR010614">
    <property type="entry name" value="RAD3-like_helicase_DEAD"/>
</dbReference>
<dbReference type="CDD" id="cd18788">
    <property type="entry name" value="SF2_C_XPD"/>
    <property type="match status" value="1"/>
</dbReference>
<keyword evidence="11" id="KW-0408">Iron</keyword>
<dbReference type="PANTHER" id="PTHR11472">
    <property type="entry name" value="DNA REPAIR DEAD HELICASE RAD3/XP-D SUBFAMILY MEMBER"/>
    <property type="match status" value="1"/>
</dbReference>
<dbReference type="InterPro" id="IPR045028">
    <property type="entry name" value="DinG/Rad3-like"/>
</dbReference>
<organism evidence="24 25">
    <name type="scientific">Rhizoctonia solani</name>
    <dbReference type="NCBI Taxonomy" id="456999"/>
    <lineage>
        <taxon>Eukaryota</taxon>
        <taxon>Fungi</taxon>
        <taxon>Dikarya</taxon>
        <taxon>Basidiomycota</taxon>
        <taxon>Agaricomycotina</taxon>
        <taxon>Agaricomycetes</taxon>
        <taxon>Cantharellales</taxon>
        <taxon>Ceratobasidiaceae</taxon>
        <taxon>Rhizoctonia</taxon>
    </lineage>
</organism>
<evidence type="ECO:0000256" key="3">
    <source>
        <dbReference type="ARBA" id="ARBA00009146"/>
    </source>
</evidence>
<keyword evidence="9" id="KW-0347">Helicase</keyword>
<evidence type="ECO:0000256" key="11">
    <source>
        <dbReference type="ARBA" id="ARBA00023004"/>
    </source>
</evidence>
<evidence type="ECO:0000256" key="16">
    <source>
        <dbReference type="ARBA" id="ARBA00023204"/>
    </source>
</evidence>
<dbReference type="SMART" id="SM00491">
    <property type="entry name" value="HELICc2"/>
    <property type="match status" value="1"/>
</dbReference>
<keyword evidence="13" id="KW-0805">Transcription regulation</keyword>
<dbReference type="InterPro" id="IPR027417">
    <property type="entry name" value="P-loop_NTPase"/>
</dbReference>
<keyword evidence="5" id="KW-0479">Metal-binding</keyword>
<dbReference type="GO" id="GO:0045951">
    <property type="term" value="P:positive regulation of mitotic recombination"/>
    <property type="evidence" value="ECO:0007669"/>
    <property type="project" value="TreeGrafter"/>
</dbReference>
<evidence type="ECO:0000256" key="5">
    <source>
        <dbReference type="ARBA" id="ARBA00022723"/>
    </source>
</evidence>
<feature type="coiled-coil region" evidence="21">
    <location>
        <begin position="238"/>
        <end position="280"/>
    </location>
</feature>